<comment type="caution">
    <text evidence="1">The sequence shown here is derived from an EMBL/GenBank/DDBJ whole genome shotgun (WGS) entry which is preliminary data.</text>
</comment>
<name>A0AAE0FS51_9CHLO</name>
<reference evidence="1 2" key="1">
    <citation type="journal article" date="2015" name="Genome Biol. Evol.">
        <title>Comparative Genomics of a Bacterivorous Green Alga Reveals Evolutionary Causalities and Consequences of Phago-Mixotrophic Mode of Nutrition.</title>
        <authorList>
            <person name="Burns J.A."/>
            <person name="Paasch A."/>
            <person name="Narechania A."/>
            <person name="Kim E."/>
        </authorList>
    </citation>
    <scope>NUCLEOTIDE SEQUENCE [LARGE SCALE GENOMIC DNA]</scope>
    <source>
        <strain evidence="1 2">PLY_AMNH</strain>
    </source>
</reference>
<sequence>MGGVVIGFKVHRCKRWKRGSRRSKLLIHTSTHRTAIMMHTQSGVLLQASCHSVLQILSTSKSNVLKCSKRGRSSSLYGAPKVSPFLLSAAFSKSPKNVKVQTSAEMASARISTKWKLSNAYTDLDSLTYGVGAFVLPDDDRVAMKVRPQAQERSPLQGPKAWTYGEISFEGVQVLS</sequence>
<protein>
    <submittedName>
        <fullName evidence="1">Uncharacterized protein</fullName>
    </submittedName>
</protein>
<dbReference type="EMBL" id="LGRX02014370">
    <property type="protein sequence ID" value="KAK3264762.1"/>
    <property type="molecule type" value="Genomic_DNA"/>
</dbReference>
<dbReference type="AlphaFoldDB" id="A0AAE0FS51"/>
<organism evidence="1 2">
    <name type="scientific">Cymbomonas tetramitiformis</name>
    <dbReference type="NCBI Taxonomy" id="36881"/>
    <lineage>
        <taxon>Eukaryota</taxon>
        <taxon>Viridiplantae</taxon>
        <taxon>Chlorophyta</taxon>
        <taxon>Pyramimonadophyceae</taxon>
        <taxon>Pyramimonadales</taxon>
        <taxon>Pyramimonadaceae</taxon>
        <taxon>Cymbomonas</taxon>
    </lineage>
</organism>
<proteinExistence type="predicted"/>
<dbReference type="Proteomes" id="UP001190700">
    <property type="component" value="Unassembled WGS sequence"/>
</dbReference>
<accession>A0AAE0FS51</accession>
<keyword evidence="2" id="KW-1185">Reference proteome</keyword>
<evidence type="ECO:0000313" key="1">
    <source>
        <dbReference type="EMBL" id="KAK3264762.1"/>
    </source>
</evidence>
<gene>
    <name evidence="1" type="ORF">CYMTET_26518</name>
</gene>
<evidence type="ECO:0000313" key="2">
    <source>
        <dbReference type="Proteomes" id="UP001190700"/>
    </source>
</evidence>